<dbReference type="Proteomes" id="UP000011087">
    <property type="component" value="Unassembled WGS sequence"/>
</dbReference>
<keyword evidence="1" id="KW-0472">Membrane</keyword>
<evidence type="ECO:0000313" key="4">
    <source>
        <dbReference type="Proteomes" id="UP000011087"/>
    </source>
</evidence>
<dbReference type="PaxDb" id="55529-EKX33064"/>
<dbReference type="GeneID" id="17289792"/>
<dbReference type="EMBL" id="JH993158">
    <property type="protein sequence ID" value="EKX33064.1"/>
    <property type="molecule type" value="Genomic_DNA"/>
</dbReference>
<dbReference type="RefSeq" id="XP_005820044.1">
    <property type="nucleotide sequence ID" value="XM_005819987.1"/>
</dbReference>
<dbReference type="HOGENOM" id="CLU_1565831_0_0_1"/>
<keyword evidence="4" id="KW-1185">Reference proteome</keyword>
<reference evidence="4" key="2">
    <citation type="submission" date="2012-11" db="EMBL/GenBank/DDBJ databases">
        <authorList>
            <person name="Kuo A."/>
            <person name="Curtis B.A."/>
            <person name="Tanifuji G."/>
            <person name="Burki F."/>
            <person name="Gruber A."/>
            <person name="Irimia M."/>
            <person name="Maruyama S."/>
            <person name="Arias M.C."/>
            <person name="Ball S.G."/>
            <person name="Gile G.H."/>
            <person name="Hirakawa Y."/>
            <person name="Hopkins J.F."/>
            <person name="Rensing S.A."/>
            <person name="Schmutz J."/>
            <person name="Symeonidi A."/>
            <person name="Elias M."/>
            <person name="Eveleigh R.J."/>
            <person name="Herman E.K."/>
            <person name="Klute M.J."/>
            <person name="Nakayama T."/>
            <person name="Obornik M."/>
            <person name="Reyes-Prieto A."/>
            <person name="Armbrust E.V."/>
            <person name="Aves S.J."/>
            <person name="Beiko R.G."/>
            <person name="Coutinho P."/>
            <person name="Dacks J.B."/>
            <person name="Durnford D.G."/>
            <person name="Fast N.M."/>
            <person name="Green B.R."/>
            <person name="Grisdale C."/>
            <person name="Hempe F."/>
            <person name="Henrissat B."/>
            <person name="Hoppner M.P."/>
            <person name="Ishida K.-I."/>
            <person name="Kim E."/>
            <person name="Koreny L."/>
            <person name="Kroth P.G."/>
            <person name="Liu Y."/>
            <person name="Malik S.-B."/>
            <person name="Maier U.G."/>
            <person name="McRose D."/>
            <person name="Mock T."/>
            <person name="Neilson J.A."/>
            <person name="Onodera N.T."/>
            <person name="Poole A.M."/>
            <person name="Pritham E.J."/>
            <person name="Richards T.A."/>
            <person name="Rocap G."/>
            <person name="Roy S.W."/>
            <person name="Sarai C."/>
            <person name="Schaack S."/>
            <person name="Shirato S."/>
            <person name="Slamovits C.H."/>
            <person name="Spencer D.F."/>
            <person name="Suzuki S."/>
            <person name="Worden A.Z."/>
            <person name="Zauner S."/>
            <person name="Barry K."/>
            <person name="Bell C."/>
            <person name="Bharti A.K."/>
            <person name="Crow J.A."/>
            <person name="Grimwood J."/>
            <person name="Kramer R."/>
            <person name="Lindquist E."/>
            <person name="Lucas S."/>
            <person name="Salamov A."/>
            <person name="McFadden G.I."/>
            <person name="Lane C.E."/>
            <person name="Keeling P.J."/>
            <person name="Gray M.W."/>
            <person name="Grigoriev I.V."/>
            <person name="Archibald J.M."/>
        </authorList>
    </citation>
    <scope>NUCLEOTIDE SEQUENCE</scope>
    <source>
        <strain evidence="4">CCMP2712</strain>
    </source>
</reference>
<keyword evidence="1" id="KW-1133">Transmembrane helix</keyword>
<reference evidence="2 4" key="1">
    <citation type="journal article" date="2012" name="Nature">
        <title>Algal genomes reveal evolutionary mosaicism and the fate of nucleomorphs.</title>
        <authorList>
            <consortium name="DOE Joint Genome Institute"/>
            <person name="Curtis B.A."/>
            <person name="Tanifuji G."/>
            <person name="Burki F."/>
            <person name="Gruber A."/>
            <person name="Irimia M."/>
            <person name="Maruyama S."/>
            <person name="Arias M.C."/>
            <person name="Ball S.G."/>
            <person name="Gile G.H."/>
            <person name="Hirakawa Y."/>
            <person name="Hopkins J.F."/>
            <person name="Kuo A."/>
            <person name="Rensing S.A."/>
            <person name="Schmutz J."/>
            <person name="Symeonidi A."/>
            <person name="Elias M."/>
            <person name="Eveleigh R.J."/>
            <person name="Herman E.K."/>
            <person name="Klute M.J."/>
            <person name="Nakayama T."/>
            <person name="Obornik M."/>
            <person name="Reyes-Prieto A."/>
            <person name="Armbrust E.V."/>
            <person name="Aves S.J."/>
            <person name="Beiko R.G."/>
            <person name="Coutinho P."/>
            <person name="Dacks J.B."/>
            <person name="Durnford D.G."/>
            <person name="Fast N.M."/>
            <person name="Green B.R."/>
            <person name="Grisdale C.J."/>
            <person name="Hempel F."/>
            <person name="Henrissat B."/>
            <person name="Hoppner M.P."/>
            <person name="Ishida K."/>
            <person name="Kim E."/>
            <person name="Koreny L."/>
            <person name="Kroth P.G."/>
            <person name="Liu Y."/>
            <person name="Malik S.B."/>
            <person name="Maier U.G."/>
            <person name="McRose D."/>
            <person name="Mock T."/>
            <person name="Neilson J.A."/>
            <person name="Onodera N.T."/>
            <person name="Poole A.M."/>
            <person name="Pritham E.J."/>
            <person name="Richards T.A."/>
            <person name="Rocap G."/>
            <person name="Roy S.W."/>
            <person name="Sarai C."/>
            <person name="Schaack S."/>
            <person name="Shirato S."/>
            <person name="Slamovits C.H."/>
            <person name="Spencer D.F."/>
            <person name="Suzuki S."/>
            <person name="Worden A.Z."/>
            <person name="Zauner S."/>
            <person name="Barry K."/>
            <person name="Bell C."/>
            <person name="Bharti A.K."/>
            <person name="Crow J.A."/>
            <person name="Grimwood J."/>
            <person name="Kramer R."/>
            <person name="Lindquist E."/>
            <person name="Lucas S."/>
            <person name="Salamov A."/>
            <person name="McFadden G.I."/>
            <person name="Lane C.E."/>
            <person name="Keeling P.J."/>
            <person name="Gray M.W."/>
            <person name="Grigoriev I.V."/>
            <person name="Archibald J.M."/>
        </authorList>
    </citation>
    <scope>NUCLEOTIDE SEQUENCE</scope>
    <source>
        <strain evidence="2 4">CCMP2712</strain>
    </source>
</reference>
<accession>L1IAW9</accession>
<dbReference type="EnsemblProtists" id="EKX33064">
    <property type="protein sequence ID" value="EKX33064"/>
    <property type="gene ID" value="GUITHDRAFT_120758"/>
</dbReference>
<reference evidence="3" key="3">
    <citation type="submission" date="2016-03" db="UniProtKB">
        <authorList>
            <consortium name="EnsemblProtists"/>
        </authorList>
    </citation>
    <scope>IDENTIFICATION</scope>
</reference>
<evidence type="ECO:0000313" key="2">
    <source>
        <dbReference type="EMBL" id="EKX33064.1"/>
    </source>
</evidence>
<name>L1IAW9_GUITC</name>
<evidence type="ECO:0000313" key="3">
    <source>
        <dbReference type="EnsemblProtists" id="EKX33064"/>
    </source>
</evidence>
<organism evidence="2">
    <name type="scientific">Guillardia theta (strain CCMP2712)</name>
    <name type="common">Cryptophyte</name>
    <dbReference type="NCBI Taxonomy" id="905079"/>
    <lineage>
        <taxon>Eukaryota</taxon>
        <taxon>Cryptophyceae</taxon>
        <taxon>Pyrenomonadales</taxon>
        <taxon>Geminigeraceae</taxon>
        <taxon>Guillardia</taxon>
    </lineage>
</organism>
<protein>
    <submittedName>
        <fullName evidence="2 3">Uncharacterized protein</fullName>
    </submittedName>
</protein>
<dbReference type="AlphaFoldDB" id="L1IAW9"/>
<feature type="transmembrane region" description="Helical" evidence="1">
    <location>
        <begin position="95"/>
        <end position="117"/>
    </location>
</feature>
<sequence>MEVWWTPSFRCSAIRLYPSRACRCQTAARSYSVTSRPSVLDSTWSSLALLIVSTSSAGTADMYLNDTIAGSYSNGQKTAPASASSSTTPAGGQNIGAIIGGVIGGVVGAALLGLLSYKLLAPKAVGKAVDEEMVPVYLPQAYPALDVQYAAAAPMPVGTPAYGQQPMAYGM</sequence>
<evidence type="ECO:0000256" key="1">
    <source>
        <dbReference type="SAM" id="Phobius"/>
    </source>
</evidence>
<dbReference type="KEGG" id="gtt:GUITHDRAFT_120758"/>
<keyword evidence="1" id="KW-0812">Transmembrane</keyword>
<proteinExistence type="predicted"/>
<gene>
    <name evidence="2" type="ORF">GUITHDRAFT_120758</name>
</gene>